<evidence type="ECO:0000256" key="2">
    <source>
        <dbReference type="ARBA" id="ARBA00023125"/>
    </source>
</evidence>
<name>A0A8J6N0J4_9DELT</name>
<accession>A0A8J6N0J4</accession>
<gene>
    <name evidence="5" type="ORF">H8E19_09365</name>
</gene>
<dbReference type="CDD" id="cd07377">
    <property type="entry name" value="WHTH_GntR"/>
    <property type="match status" value="1"/>
</dbReference>
<evidence type="ECO:0000256" key="1">
    <source>
        <dbReference type="ARBA" id="ARBA00023015"/>
    </source>
</evidence>
<dbReference type="SUPFAM" id="SSF46785">
    <property type="entry name" value="Winged helix' DNA-binding domain"/>
    <property type="match status" value="1"/>
</dbReference>
<dbReference type="InterPro" id="IPR011711">
    <property type="entry name" value="GntR_C"/>
</dbReference>
<evidence type="ECO:0000313" key="6">
    <source>
        <dbReference type="Proteomes" id="UP000650524"/>
    </source>
</evidence>
<feature type="domain" description="HTH gntR-type" evidence="4">
    <location>
        <begin position="8"/>
        <end position="78"/>
    </location>
</feature>
<dbReference type="InterPro" id="IPR036390">
    <property type="entry name" value="WH_DNA-bd_sf"/>
</dbReference>
<dbReference type="SMART" id="SM00895">
    <property type="entry name" value="FCD"/>
    <property type="match status" value="1"/>
</dbReference>
<protein>
    <submittedName>
        <fullName evidence="5">FadR family transcriptional regulator</fullName>
    </submittedName>
</protein>
<dbReference type="PANTHER" id="PTHR43537">
    <property type="entry name" value="TRANSCRIPTIONAL REGULATOR, GNTR FAMILY"/>
    <property type="match status" value="1"/>
</dbReference>
<dbReference type="SUPFAM" id="SSF48008">
    <property type="entry name" value="GntR ligand-binding domain-like"/>
    <property type="match status" value="1"/>
</dbReference>
<evidence type="ECO:0000259" key="4">
    <source>
        <dbReference type="PROSITE" id="PS50949"/>
    </source>
</evidence>
<dbReference type="Gene3D" id="1.20.120.530">
    <property type="entry name" value="GntR ligand-binding domain-like"/>
    <property type="match status" value="1"/>
</dbReference>
<proteinExistence type="predicted"/>
<dbReference type="Pfam" id="PF00392">
    <property type="entry name" value="GntR"/>
    <property type="match status" value="1"/>
</dbReference>
<organism evidence="5 6">
    <name type="scientific">Candidatus Desulfacyla euxinica</name>
    <dbReference type="NCBI Taxonomy" id="2841693"/>
    <lineage>
        <taxon>Bacteria</taxon>
        <taxon>Deltaproteobacteria</taxon>
        <taxon>Candidatus Desulfacyla</taxon>
    </lineage>
</organism>
<sequence>MFQPYKGRRAFEDIATQIKQAILSKRLIDGDRLPSERDLAGQFQVGRVTIREAFRTLETMGLIEVKKGSGGGAFVRAADPDVMATMIMDRFQLEGTTHDQMIEARIGIETAIISSAIKHATAGDLEKIREDIEISEEVLKPEHSGEIVARMINFHILLAEASHNIPYKMFIRSMMQWASRKLGDWVPSPEEQEYSYSSHKEICEAIEARDEKLAQRLIREHIRNIGLLVLKRSKVHM</sequence>
<dbReference type="AlphaFoldDB" id="A0A8J6N0J4"/>
<dbReference type="InterPro" id="IPR000524">
    <property type="entry name" value="Tscrpt_reg_HTH_GntR"/>
</dbReference>
<dbReference type="InterPro" id="IPR036388">
    <property type="entry name" value="WH-like_DNA-bd_sf"/>
</dbReference>
<evidence type="ECO:0000313" key="5">
    <source>
        <dbReference type="EMBL" id="MBC8177601.1"/>
    </source>
</evidence>
<dbReference type="Pfam" id="PF07729">
    <property type="entry name" value="FCD"/>
    <property type="match status" value="1"/>
</dbReference>
<evidence type="ECO:0000256" key="3">
    <source>
        <dbReference type="ARBA" id="ARBA00023163"/>
    </source>
</evidence>
<comment type="caution">
    <text evidence="5">The sequence shown here is derived from an EMBL/GenBank/DDBJ whole genome shotgun (WGS) entry which is preliminary data.</text>
</comment>
<dbReference type="PROSITE" id="PS50949">
    <property type="entry name" value="HTH_GNTR"/>
    <property type="match status" value="1"/>
</dbReference>
<keyword evidence="3" id="KW-0804">Transcription</keyword>
<dbReference type="GO" id="GO:0003677">
    <property type="term" value="F:DNA binding"/>
    <property type="evidence" value="ECO:0007669"/>
    <property type="project" value="UniProtKB-KW"/>
</dbReference>
<dbReference type="PANTHER" id="PTHR43537:SF5">
    <property type="entry name" value="UXU OPERON TRANSCRIPTIONAL REGULATOR"/>
    <property type="match status" value="1"/>
</dbReference>
<keyword evidence="1" id="KW-0805">Transcription regulation</keyword>
<dbReference type="EMBL" id="JACNJD010000219">
    <property type="protein sequence ID" value="MBC8177601.1"/>
    <property type="molecule type" value="Genomic_DNA"/>
</dbReference>
<reference evidence="5 6" key="1">
    <citation type="submission" date="2020-08" db="EMBL/GenBank/DDBJ databases">
        <title>Bridging the membrane lipid divide: bacteria of the FCB group superphylum have the potential to synthesize archaeal ether lipids.</title>
        <authorList>
            <person name="Villanueva L."/>
            <person name="Von Meijenfeldt F.A.B."/>
            <person name="Westbye A.B."/>
            <person name="Yadav S."/>
            <person name="Hopmans E.C."/>
            <person name="Dutilh B.E."/>
            <person name="Sinninghe Damste J.S."/>
        </authorList>
    </citation>
    <scope>NUCLEOTIDE SEQUENCE [LARGE SCALE GENOMIC DNA]</scope>
    <source>
        <strain evidence="5">NIOZ-UU27</strain>
    </source>
</reference>
<dbReference type="GO" id="GO:0003700">
    <property type="term" value="F:DNA-binding transcription factor activity"/>
    <property type="evidence" value="ECO:0007669"/>
    <property type="project" value="InterPro"/>
</dbReference>
<keyword evidence="2" id="KW-0238">DNA-binding</keyword>
<dbReference type="InterPro" id="IPR008920">
    <property type="entry name" value="TF_FadR/GntR_C"/>
</dbReference>
<dbReference type="Gene3D" id="1.10.10.10">
    <property type="entry name" value="Winged helix-like DNA-binding domain superfamily/Winged helix DNA-binding domain"/>
    <property type="match status" value="1"/>
</dbReference>
<dbReference type="Proteomes" id="UP000650524">
    <property type="component" value="Unassembled WGS sequence"/>
</dbReference>
<dbReference type="SMART" id="SM00345">
    <property type="entry name" value="HTH_GNTR"/>
    <property type="match status" value="1"/>
</dbReference>
<dbReference type="PRINTS" id="PR00035">
    <property type="entry name" value="HTHGNTR"/>
</dbReference>